<dbReference type="KEGG" id="rhom:FRIFI_1958"/>
<protein>
    <recommendedName>
        <fullName evidence="1">Putative competence-damage inducible protein</fullName>
    </recommendedName>
</protein>
<evidence type="ECO:0000256" key="1">
    <source>
        <dbReference type="HAMAP-Rule" id="MF_00226"/>
    </source>
</evidence>
<evidence type="ECO:0000259" key="2">
    <source>
        <dbReference type="SMART" id="SM00852"/>
    </source>
</evidence>
<proteinExistence type="inferred from homology"/>
<dbReference type="InterPro" id="IPR036653">
    <property type="entry name" value="CinA-like_C"/>
</dbReference>
<dbReference type="NCBIfam" id="TIGR00177">
    <property type="entry name" value="molyb_syn"/>
    <property type="match status" value="1"/>
</dbReference>
<dbReference type="InterPro" id="IPR041424">
    <property type="entry name" value="CinA_KH"/>
</dbReference>
<dbReference type="HAMAP" id="MF_00226_B">
    <property type="entry name" value="CinA_B"/>
    <property type="match status" value="1"/>
</dbReference>
<dbReference type="Pfam" id="PF18146">
    <property type="entry name" value="CinA_KH"/>
    <property type="match status" value="1"/>
</dbReference>
<feature type="domain" description="MoaB/Mog" evidence="2">
    <location>
        <begin position="4"/>
        <end position="170"/>
    </location>
</feature>
<keyword evidence="4" id="KW-1185">Reference proteome</keyword>
<dbReference type="Pfam" id="PF02464">
    <property type="entry name" value="CinA"/>
    <property type="match status" value="1"/>
</dbReference>
<dbReference type="InterPro" id="IPR008136">
    <property type="entry name" value="CinA_C"/>
</dbReference>
<comment type="similarity">
    <text evidence="1">Belongs to the CinA family.</text>
</comment>
<dbReference type="RefSeq" id="WP_166505747.1">
    <property type="nucleotide sequence ID" value="NZ_JAKNTL010000007.1"/>
</dbReference>
<dbReference type="Pfam" id="PF00994">
    <property type="entry name" value="MoCF_biosynth"/>
    <property type="match status" value="1"/>
</dbReference>
<dbReference type="PANTHER" id="PTHR13939">
    <property type="entry name" value="NICOTINAMIDE-NUCLEOTIDE AMIDOHYDROLASE PNCC"/>
    <property type="match status" value="1"/>
</dbReference>
<dbReference type="InterPro" id="IPR001453">
    <property type="entry name" value="MoaB/Mog_dom"/>
</dbReference>
<name>A0A2P2BSY7_9FIRM</name>
<dbReference type="Proteomes" id="UP000245695">
    <property type="component" value="Chromosome 1"/>
</dbReference>
<dbReference type="InterPro" id="IPR008135">
    <property type="entry name" value="Competence-induced_CinA"/>
</dbReference>
<reference evidence="3 4" key="1">
    <citation type="submission" date="2014-09" db="EMBL/GenBank/DDBJ databases">
        <authorList>
            <person name="Hornung B.V."/>
        </authorList>
    </citation>
    <scope>NUCLEOTIDE SEQUENCE [LARGE SCALE GENOMIC DNA]</scope>
    <source>
        <strain evidence="3 4">FRIFI</strain>
    </source>
</reference>
<gene>
    <name evidence="1" type="primary">cinA</name>
    <name evidence="3" type="ORF">FRIFI_1958</name>
</gene>
<dbReference type="CDD" id="cd00885">
    <property type="entry name" value="cinA"/>
    <property type="match status" value="1"/>
</dbReference>
<dbReference type="Gene3D" id="3.30.70.2860">
    <property type="match status" value="1"/>
</dbReference>
<dbReference type="InterPro" id="IPR050101">
    <property type="entry name" value="CinA"/>
</dbReference>
<dbReference type="Gene3D" id="3.40.980.10">
    <property type="entry name" value="MoaB/Mog-like domain"/>
    <property type="match status" value="1"/>
</dbReference>
<dbReference type="PIRSF" id="PIRSF006728">
    <property type="entry name" value="CinA"/>
    <property type="match status" value="1"/>
</dbReference>
<dbReference type="EMBL" id="LN650648">
    <property type="protein sequence ID" value="CEI73487.1"/>
    <property type="molecule type" value="Genomic_DNA"/>
</dbReference>
<dbReference type="NCBIfam" id="TIGR00199">
    <property type="entry name" value="PncC_domain"/>
    <property type="match status" value="1"/>
</dbReference>
<dbReference type="InterPro" id="IPR036425">
    <property type="entry name" value="MoaB/Mog-like_dom_sf"/>
</dbReference>
<dbReference type="NCBIfam" id="NF001813">
    <property type="entry name" value="PRK00549.1"/>
    <property type="match status" value="1"/>
</dbReference>
<organism evidence="3 4">
    <name type="scientific">Romboutsia hominis</name>
    <dbReference type="NCBI Taxonomy" id="1507512"/>
    <lineage>
        <taxon>Bacteria</taxon>
        <taxon>Bacillati</taxon>
        <taxon>Bacillota</taxon>
        <taxon>Clostridia</taxon>
        <taxon>Peptostreptococcales</taxon>
        <taxon>Peptostreptococcaceae</taxon>
        <taxon>Romboutsia</taxon>
    </lineage>
</organism>
<dbReference type="SUPFAM" id="SSF53218">
    <property type="entry name" value="Molybdenum cofactor biosynthesis proteins"/>
    <property type="match status" value="1"/>
</dbReference>
<evidence type="ECO:0000313" key="3">
    <source>
        <dbReference type="EMBL" id="CEI73487.1"/>
    </source>
</evidence>
<dbReference type="PANTHER" id="PTHR13939:SF0">
    <property type="entry name" value="NMN AMIDOHYDROLASE-LIKE PROTEIN YFAY"/>
    <property type="match status" value="1"/>
</dbReference>
<sequence length="412" mass="45336">MKAEIITVGTEILLGDIINTNSQYLAKELASIGVDVYYQSSVGDNEERLLKSFEESLGRSDIVITTGGLGPTSDDITKEVACKFFNQTPVLHKPSLQNIEKYFKKMNIEISDSNKKQAYFPENAMVLENKNGTAPGAILKNNNKIIIILPGPPKEMKPMFEEFVKPYLQDKTKSVLMSKNIKILGMGESLVEKNLIDIIKEQNNPTIAPYVKEGEVSLRITAKAKTKNEASSLIEPFVDKIKERLGNCIYAVGDINLEDVIANMLIDKNMTISVAESCTGGMVSSTLINYPGISKVFVEGCVTYSNEAKRERLGVKKETLDKYGAVSEETAKEMAYGIASKFNTNIGISTTGIAGPDGGSEKKPVGLVYMGIYINGKTYAIGQIFNGDRQMIRLRATKTILNELRLKLLELS</sequence>
<dbReference type="NCBIfam" id="TIGR00200">
    <property type="entry name" value="cinA_nterm"/>
    <property type="match status" value="1"/>
</dbReference>
<dbReference type="SUPFAM" id="SSF142433">
    <property type="entry name" value="CinA-like"/>
    <property type="match status" value="1"/>
</dbReference>
<dbReference type="SMART" id="SM00852">
    <property type="entry name" value="MoCF_biosynth"/>
    <property type="match status" value="1"/>
</dbReference>
<dbReference type="AlphaFoldDB" id="A0A2P2BSY7"/>
<dbReference type="Gene3D" id="3.90.950.20">
    <property type="entry name" value="CinA-like"/>
    <property type="match status" value="1"/>
</dbReference>
<evidence type="ECO:0000313" key="4">
    <source>
        <dbReference type="Proteomes" id="UP000245695"/>
    </source>
</evidence>
<accession>A0A2P2BSY7</accession>